<accession>A0A2P4YKY6</accession>
<feature type="compositionally biased region" description="Polar residues" evidence="2">
    <location>
        <begin position="403"/>
        <end position="422"/>
    </location>
</feature>
<dbReference type="EMBL" id="NCKW01002003">
    <property type="protein sequence ID" value="POM78451.1"/>
    <property type="molecule type" value="Genomic_DNA"/>
</dbReference>
<sequence length="772" mass="85455">MDGTLPSYEAAMREARAYLRRRDLSSEDEIPLYFAWQRLYAAANANLSTDFVHETKAELRARQEARLAPRRGIPPPLFTSFDKVRRTSAQASAYLRSRTSSDVAIEMMARRYRREAEKLRSSREKMMNSLDDAERRMKSKLRQKSPEEEVDELLESIGHRGIDLVDNDLLSGKSTVNKLTGASRNAVKRVKKTKQRLQTSEDDDQHALSDDQRSSFARKYTVRKSGIKGKLGGANNKDNFRDDFEVDSDPAKAAELRRSSLSTQNPTAIPSYSTVANVAAFTAQVSDWRMPPDIDNAPLSTELSQKGVALHATAGGKRLSGANELRESVLVDGEEGDMTLNSSLGSSNLEEDELDPDMDTGRPSPTNRTKRKVVEKDKTTSSRHKQGANGDSRPDRPGGFSDAPSSTIDVDSTLTSNKNTATRGSEFHQKLIQLSHAVGDMQVKIQGKQIEVTFKGALDNETESKRGGTAVKSSSKQKWTSADQKVLNTAEKMSQQSDAKGIPQSAEKQDQSNTKNVHVGISSGGDDNSRKDQRFGDQQLNKNDYDQQGMRRTFPSAAISPAIYEGQSRQIQSSSPQREIASKKTSATTSIHGEPNDAYPLREQLHSSKPERESDKGEAEVAQRVTQFREQSQKNAQGVSEQRKQGGVRFADTASSHGSDNYDEEQHSSDQTANRYKSDQQQMGSDSTSSAPPTYKKQPRQIRSSSTREIASTTMSSAAESLEDDDIETKNVVPSREQHRFIKEQANDEATFMHGGEESLNEALVLILTRAG</sequence>
<gene>
    <name evidence="3" type="ORF">PHPALM_4015</name>
</gene>
<name>A0A2P4YKY6_9STRA</name>
<feature type="compositionally biased region" description="Basic residues" evidence="2">
    <location>
        <begin position="186"/>
        <end position="195"/>
    </location>
</feature>
<feature type="compositionally biased region" description="Polar residues" evidence="2">
    <location>
        <begin position="701"/>
        <end position="719"/>
    </location>
</feature>
<organism evidence="3 4">
    <name type="scientific">Phytophthora palmivora</name>
    <dbReference type="NCBI Taxonomy" id="4796"/>
    <lineage>
        <taxon>Eukaryota</taxon>
        <taxon>Sar</taxon>
        <taxon>Stramenopiles</taxon>
        <taxon>Oomycota</taxon>
        <taxon>Peronosporomycetes</taxon>
        <taxon>Peronosporales</taxon>
        <taxon>Peronosporaceae</taxon>
        <taxon>Phytophthora</taxon>
    </lineage>
</organism>
<dbReference type="OrthoDB" id="168506at2759"/>
<keyword evidence="4" id="KW-1185">Reference proteome</keyword>
<dbReference type="Proteomes" id="UP000237271">
    <property type="component" value="Unassembled WGS sequence"/>
</dbReference>
<feature type="compositionally biased region" description="Basic and acidic residues" evidence="2">
    <location>
        <begin position="603"/>
        <end position="621"/>
    </location>
</feature>
<feature type="compositionally biased region" description="Polar residues" evidence="2">
    <location>
        <begin position="624"/>
        <end position="640"/>
    </location>
</feature>
<evidence type="ECO:0000256" key="1">
    <source>
        <dbReference type="SAM" id="Coils"/>
    </source>
</evidence>
<evidence type="ECO:0000313" key="3">
    <source>
        <dbReference type="EMBL" id="POM78451.1"/>
    </source>
</evidence>
<feature type="compositionally biased region" description="Polar residues" evidence="2">
    <location>
        <begin position="669"/>
        <end position="692"/>
    </location>
</feature>
<feature type="region of interest" description="Disordered" evidence="2">
    <location>
        <begin position="331"/>
        <end position="422"/>
    </location>
</feature>
<evidence type="ECO:0000256" key="2">
    <source>
        <dbReference type="SAM" id="MobiDB-lite"/>
    </source>
</evidence>
<dbReference type="AlphaFoldDB" id="A0A2P4YKY6"/>
<proteinExistence type="predicted"/>
<evidence type="ECO:0000313" key="4">
    <source>
        <dbReference type="Proteomes" id="UP000237271"/>
    </source>
</evidence>
<feature type="coiled-coil region" evidence="1">
    <location>
        <begin position="109"/>
        <end position="143"/>
    </location>
</feature>
<feature type="region of interest" description="Disordered" evidence="2">
    <location>
        <begin position="181"/>
        <end position="215"/>
    </location>
</feature>
<keyword evidence="1" id="KW-0175">Coiled coil</keyword>
<comment type="caution">
    <text evidence="3">The sequence shown here is derived from an EMBL/GenBank/DDBJ whole genome shotgun (WGS) entry which is preliminary data.</text>
</comment>
<reference evidence="3 4" key="1">
    <citation type="journal article" date="2017" name="Genome Biol. Evol.">
        <title>Phytophthora megakarya and P. palmivora, closely related causal agents of cacao black pod rot, underwent increases in genome sizes and gene numbers by different mechanisms.</title>
        <authorList>
            <person name="Ali S.S."/>
            <person name="Shao J."/>
            <person name="Lary D.J."/>
            <person name="Kronmiller B."/>
            <person name="Shen D."/>
            <person name="Strem M.D."/>
            <person name="Amoako-Attah I."/>
            <person name="Akrofi A.Y."/>
            <person name="Begoude B.A."/>
            <person name="Ten Hoopen G.M."/>
            <person name="Coulibaly K."/>
            <person name="Kebe B.I."/>
            <person name="Melnick R.L."/>
            <person name="Guiltinan M.J."/>
            <person name="Tyler B.M."/>
            <person name="Meinhardt L.W."/>
            <person name="Bailey B.A."/>
        </authorList>
    </citation>
    <scope>NUCLEOTIDE SEQUENCE [LARGE SCALE GENOMIC DNA]</scope>
    <source>
        <strain evidence="4">sbr112.9</strain>
    </source>
</reference>
<feature type="compositionally biased region" description="Acidic residues" evidence="2">
    <location>
        <begin position="349"/>
        <end position="358"/>
    </location>
</feature>
<protein>
    <submittedName>
        <fullName evidence="3">Uncharacterized protein</fullName>
    </submittedName>
</protein>
<feature type="compositionally biased region" description="Low complexity" evidence="2">
    <location>
        <begin position="567"/>
        <end position="578"/>
    </location>
</feature>
<feature type="region of interest" description="Disordered" evidence="2">
    <location>
        <begin position="459"/>
        <end position="738"/>
    </location>
</feature>
<feature type="compositionally biased region" description="Polar residues" evidence="2">
    <location>
        <begin position="471"/>
        <end position="498"/>
    </location>
</feature>